<protein>
    <recommendedName>
        <fullName evidence="2">C2H2-type domain-containing protein</fullName>
    </recommendedName>
</protein>
<dbReference type="InterPro" id="IPR013087">
    <property type="entry name" value="Znf_C2H2_type"/>
</dbReference>
<dbReference type="SMART" id="SM00355">
    <property type="entry name" value="ZnF_C2H2"/>
    <property type="match status" value="3"/>
</dbReference>
<dbReference type="AlphaFoldDB" id="A0A6A6E4D4"/>
<gene>
    <name evidence="3" type="ORF">K469DRAFT_483410</name>
</gene>
<dbReference type="PANTHER" id="PTHR35391">
    <property type="entry name" value="C2H2-TYPE DOMAIN-CONTAINING PROTEIN-RELATED"/>
    <property type="match status" value="1"/>
</dbReference>
<dbReference type="Gene3D" id="3.30.160.60">
    <property type="entry name" value="Classic Zinc Finger"/>
    <property type="match status" value="1"/>
</dbReference>
<feature type="non-terminal residue" evidence="3">
    <location>
        <position position="1"/>
    </location>
</feature>
<evidence type="ECO:0000313" key="4">
    <source>
        <dbReference type="Proteomes" id="UP000800200"/>
    </source>
</evidence>
<keyword evidence="4" id="KW-1185">Reference proteome</keyword>
<keyword evidence="1" id="KW-0863">Zinc-finger</keyword>
<dbReference type="GO" id="GO:0008270">
    <property type="term" value="F:zinc ion binding"/>
    <property type="evidence" value="ECO:0007669"/>
    <property type="project" value="UniProtKB-KW"/>
</dbReference>
<proteinExistence type="predicted"/>
<keyword evidence="1" id="KW-0479">Metal-binding</keyword>
<dbReference type="PROSITE" id="PS50157">
    <property type="entry name" value="ZINC_FINGER_C2H2_2"/>
    <property type="match status" value="1"/>
</dbReference>
<feature type="domain" description="C2H2-type" evidence="2">
    <location>
        <begin position="126"/>
        <end position="154"/>
    </location>
</feature>
<dbReference type="PANTHER" id="PTHR35391:SF3">
    <property type="entry name" value="FINGER DOMAIN PROTEIN, PUTATIVE (AFU_ORTHOLOGUE AFUA_8G04300)-RELATED"/>
    <property type="match status" value="1"/>
</dbReference>
<accession>A0A6A6E4D4</accession>
<keyword evidence="1" id="KW-0862">Zinc</keyword>
<dbReference type="Proteomes" id="UP000800200">
    <property type="component" value="Unassembled WGS sequence"/>
</dbReference>
<organism evidence="3 4">
    <name type="scientific">Zopfia rhizophila CBS 207.26</name>
    <dbReference type="NCBI Taxonomy" id="1314779"/>
    <lineage>
        <taxon>Eukaryota</taxon>
        <taxon>Fungi</taxon>
        <taxon>Dikarya</taxon>
        <taxon>Ascomycota</taxon>
        <taxon>Pezizomycotina</taxon>
        <taxon>Dothideomycetes</taxon>
        <taxon>Dothideomycetes incertae sedis</taxon>
        <taxon>Zopfiaceae</taxon>
        <taxon>Zopfia</taxon>
    </lineage>
</organism>
<dbReference type="EMBL" id="ML994633">
    <property type="protein sequence ID" value="KAF2185612.1"/>
    <property type="molecule type" value="Genomic_DNA"/>
</dbReference>
<evidence type="ECO:0000259" key="2">
    <source>
        <dbReference type="PROSITE" id="PS50157"/>
    </source>
</evidence>
<evidence type="ECO:0000256" key="1">
    <source>
        <dbReference type="PROSITE-ProRule" id="PRU00042"/>
    </source>
</evidence>
<dbReference type="OrthoDB" id="10056939at2759"/>
<sequence length="262" mass="30698">ITKKQKKFIRKWLNDFAKDQGHGFLAREEINALATLVKGHPRPVEEYINRKLMNFAINPSSGGLAMTGSQMPSARTEIPSQSRYSLTEANSHLPQETLRLVDKYVRGYQRQRTRNDGRRTVNNGPYKCTYACGYRTKRAFDWRRHEETHEPQELWLCHFCNAKGEQNPFLVNRKDKFLKHAKDVHKQYEPETVLDMSKVDFHANFDPKCPMCPELSSSWDERCKHILQHYDDDDNSSRSRRLGRGGRVMRARRVRRNSSIMG</sequence>
<name>A0A6A6E4D4_9PEZI</name>
<reference evidence="3" key="1">
    <citation type="journal article" date="2020" name="Stud. Mycol.">
        <title>101 Dothideomycetes genomes: a test case for predicting lifestyles and emergence of pathogens.</title>
        <authorList>
            <person name="Haridas S."/>
            <person name="Albert R."/>
            <person name="Binder M."/>
            <person name="Bloem J."/>
            <person name="Labutti K."/>
            <person name="Salamov A."/>
            <person name="Andreopoulos B."/>
            <person name="Baker S."/>
            <person name="Barry K."/>
            <person name="Bills G."/>
            <person name="Bluhm B."/>
            <person name="Cannon C."/>
            <person name="Castanera R."/>
            <person name="Culley D."/>
            <person name="Daum C."/>
            <person name="Ezra D."/>
            <person name="Gonzalez J."/>
            <person name="Henrissat B."/>
            <person name="Kuo A."/>
            <person name="Liang C."/>
            <person name="Lipzen A."/>
            <person name="Lutzoni F."/>
            <person name="Magnuson J."/>
            <person name="Mondo S."/>
            <person name="Nolan M."/>
            <person name="Ohm R."/>
            <person name="Pangilinan J."/>
            <person name="Park H.-J."/>
            <person name="Ramirez L."/>
            <person name="Alfaro M."/>
            <person name="Sun H."/>
            <person name="Tritt A."/>
            <person name="Yoshinaga Y."/>
            <person name="Zwiers L.-H."/>
            <person name="Turgeon B."/>
            <person name="Goodwin S."/>
            <person name="Spatafora J."/>
            <person name="Crous P."/>
            <person name="Grigoriev I."/>
        </authorList>
    </citation>
    <scope>NUCLEOTIDE SEQUENCE</scope>
    <source>
        <strain evidence="3">CBS 207.26</strain>
    </source>
</reference>
<evidence type="ECO:0000313" key="3">
    <source>
        <dbReference type="EMBL" id="KAF2185612.1"/>
    </source>
</evidence>
<feature type="non-terminal residue" evidence="3">
    <location>
        <position position="262"/>
    </location>
</feature>